<dbReference type="InterPro" id="IPR003653">
    <property type="entry name" value="Peptidase_C48_C"/>
</dbReference>
<evidence type="ECO:0000256" key="4">
    <source>
        <dbReference type="ARBA" id="ARBA00022807"/>
    </source>
</evidence>
<keyword evidence="3" id="KW-0378">Hydrolase</keyword>
<dbReference type="InterPro" id="IPR038765">
    <property type="entry name" value="Papain-like_cys_pep_sf"/>
</dbReference>
<dbReference type="PROSITE" id="PS50600">
    <property type="entry name" value="ULP_PROTEASE"/>
    <property type="match status" value="1"/>
</dbReference>
<evidence type="ECO:0000256" key="5">
    <source>
        <dbReference type="SAM" id="MobiDB-lite"/>
    </source>
</evidence>
<keyword evidence="8" id="KW-1185">Reference proteome</keyword>
<organism evidence="7 8">
    <name type="scientific">Tribonema minus</name>
    <dbReference type="NCBI Taxonomy" id="303371"/>
    <lineage>
        <taxon>Eukaryota</taxon>
        <taxon>Sar</taxon>
        <taxon>Stramenopiles</taxon>
        <taxon>Ochrophyta</taxon>
        <taxon>PX clade</taxon>
        <taxon>Xanthophyceae</taxon>
        <taxon>Tribonematales</taxon>
        <taxon>Tribonemataceae</taxon>
        <taxon>Tribonema</taxon>
    </lineage>
</organism>
<evidence type="ECO:0000313" key="7">
    <source>
        <dbReference type="EMBL" id="KAG5191321.1"/>
    </source>
</evidence>
<dbReference type="GO" id="GO:0005634">
    <property type="term" value="C:nucleus"/>
    <property type="evidence" value="ECO:0007669"/>
    <property type="project" value="TreeGrafter"/>
</dbReference>
<evidence type="ECO:0000256" key="2">
    <source>
        <dbReference type="ARBA" id="ARBA00022670"/>
    </source>
</evidence>
<dbReference type="GO" id="GO:0006508">
    <property type="term" value="P:proteolysis"/>
    <property type="evidence" value="ECO:0007669"/>
    <property type="project" value="UniProtKB-KW"/>
</dbReference>
<accession>A0A836CPW9</accession>
<evidence type="ECO:0000313" key="8">
    <source>
        <dbReference type="Proteomes" id="UP000664859"/>
    </source>
</evidence>
<sequence length="284" mass="31865">MGPDDYDRSFTDQEEQAYATAMARPDHSVVASFQAFDVSAKSFRRLQSGCWLNDDVINYCTAILNARDSHALYLDTIFCTLLKRRNEKYDYQKIVQCTTPQHPSGLGKLFVDPNVTMLFVPAHVRSTHWTVVCADLEAHTVTEYNSLHHSSRSMYAGAIRHFMQDIYTQHGATSEPQPEAWPAKYARYAPQQADLCSCGAFMLMTASWLALDASTAFDYALRRGSMGQQEWTQAGLQQSDQMRRVIARAMLAVSDEVGESGEAPAVQLEEDDDDDIQLVEPGEV</sequence>
<name>A0A836CPW9_9STRA</name>
<dbReference type="Proteomes" id="UP000664859">
    <property type="component" value="Unassembled WGS sequence"/>
</dbReference>
<comment type="similarity">
    <text evidence="1">Belongs to the peptidase C48 family.</text>
</comment>
<dbReference type="PANTHER" id="PTHR12606:SF1">
    <property type="entry name" value="UBIQUITIN-LIKE-SPECIFIC PROTEASE 1A"/>
    <property type="match status" value="1"/>
</dbReference>
<dbReference type="SUPFAM" id="SSF54001">
    <property type="entry name" value="Cysteine proteinases"/>
    <property type="match status" value="1"/>
</dbReference>
<keyword evidence="2" id="KW-0645">Protease</keyword>
<dbReference type="Pfam" id="PF02902">
    <property type="entry name" value="Peptidase_C48"/>
    <property type="match status" value="1"/>
</dbReference>
<protein>
    <recommendedName>
        <fullName evidence="6">Ubiquitin-like protease family profile domain-containing protein</fullName>
    </recommendedName>
</protein>
<evidence type="ECO:0000256" key="3">
    <source>
        <dbReference type="ARBA" id="ARBA00022801"/>
    </source>
</evidence>
<dbReference type="PANTHER" id="PTHR12606">
    <property type="entry name" value="SENTRIN/SUMO-SPECIFIC PROTEASE"/>
    <property type="match status" value="1"/>
</dbReference>
<dbReference type="GO" id="GO:0016929">
    <property type="term" value="F:deSUMOylase activity"/>
    <property type="evidence" value="ECO:0007669"/>
    <property type="project" value="TreeGrafter"/>
</dbReference>
<feature type="region of interest" description="Disordered" evidence="5">
    <location>
        <begin position="256"/>
        <end position="284"/>
    </location>
</feature>
<feature type="domain" description="Ubiquitin-like protease family profile" evidence="6">
    <location>
        <begin position="36"/>
        <end position="209"/>
    </location>
</feature>
<feature type="compositionally biased region" description="Acidic residues" evidence="5">
    <location>
        <begin position="268"/>
        <end position="284"/>
    </location>
</feature>
<comment type="caution">
    <text evidence="7">The sequence shown here is derived from an EMBL/GenBank/DDBJ whole genome shotgun (WGS) entry which is preliminary data.</text>
</comment>
<gene>
    <name evidence="7" type="ORF">JKP88DRAFT_285325</name>
</gene>
<dbReference type="GO" id="GO:0016926">
    <property type="term" value="P:protein desumoylation"/>
    <property type="evidence" value="ECO:0007669"/>
    <property type="project" value="TreeGrafter"/>
</dbReference>
<dbReference type="OrthoDB" id="302174at2759"/>
<reference evidence="7" key="1">
    <citation type="submission" date="2021-02" db="EMBL/GenBank/DDBJ databases">
        <title>First Annotated Genome of the Yellow-green Alga Tribonema minus.</title>
        <authorList>
            <person name="Mahan K.M."/>
        </authorList>
    </citation>
    <scope>NUCLEOTIDE SEQUENCE</scope>
    <source>
        <strain evidence="7">UTEX B ZZ1240</strain>
    </source>
</reference>
<dbReference type="AlphaFoldDB" id="A0A836CPW9"/>
<dbReference type="EMBL" id="JAFCMP010000021">
    <property type="protein sequence ID" value="KAG5191321.1"/>
    <property type="molecule type" value="Genomic_DNA"/>
</dbReference>
<proteinExistence type="inferred from homology"/>
<keyword evidence="4" id="KW-0788">Thiol protease</keyword>
<evidence type="ECO:0000256" key="1">
    <source>
        <dbReference type="ARBA" id="ARBA00005234"/>
    </source>
</evidence>
<dbReference type="Gene3D" id="3.40.395.10">
    <property type="entry name" value="Adenoviral Proteinase, Chain A"/>
    <property type="match status" value="1"/>
</dbReference>
<evidence type="ECO:0000259" key="6">
    <source>
        <dbReference type="PROSITE" id="PS50600"/>
    </source>
</evidence>